<dbReference type="EMBL" id="BOPO01000020">
    <property type="protein sequence ID" value="GIL26261.1"/>
    <property type="molecule type" value="Genomic_DNA"/>
</dbReference>
<reference evidence="2" key="1">
    <citation type="journal article" date="2021" name="Int. J. Syst. Evol. Microbiol.">
        <title>Actinocatenispora comari sp. nov., an endophytic actinomycete isolated from aerial parts of Comarum salesowianum.</title>
        <authorList>
            <person name="Oyunbileg N."/>
            <person name="Iizaka Y."/>
            <person name="Hamada M."/>
            <person name="Davaapurev B.O."/>
            <person name="Fukumoto A."/>
            <person name="Tsetseg B."/>
            <person name="Kato F."/>
            <person name="Tamura T."/>
            <person name="Batkhuu J."/>
            <person name="Anzai Y."/>
        </authorList>
    </citation>
    <scope>NUCLEOTIDE SEQUENCE [LARGE SCALE GENOMIC DNA]</scope>
    <source>
        <strain evidence="2">NUM-2625</strain>
    </source>
</reference>
<name>A0A8J4A755_9ACTN</name>
<dbReference type="Proteomes" id="UP000614996">
    <property type="component" value="Unassembled WGS sequence"/>
</dbReference>
<dbReference type="AlphaFoldDB" id="A0A8J4A755"/>
<sequence>MGGADTDGGQVLEAWRGGFGRAELTARRVAGLLEVPGCARREVLDAAELPLPDVAGLLGCPPPRLSPFVHARRRRFDAVCTDEDLAALLPLARDGLDLTIDTGRTRQVPGAGAAERAAATERLLTELPERSLTLLRDPVLPLRLGDREQWLTLDTLLVTGTMPRHVVAIRTFPRQDGVADPTQVAAAAREIAASVLALRARTEVSRRALLVLPENASLQPVAAPLDVAPQLARLTALVRTAGDRSRLAALLAATPPLPDPTADDAPERTAAAVAALPHRFGDGCLRCDLFTFCRGEQEDAEAIGRLGTAVTNACASVPTVDAALALADGSRAPVGAAEIALADGLSRAARALELATAR</sequence>
<comment type="caution">
    <text evidence="1">The sequence shown here is derived from an EMBL/GenBank/DDBJ whole genome shotgun (WGS) entry which is preliminary data.</text>
</comment>
<proteinExistence type="predicted"/>
<keyword evidence="2" id="KW-1185">Reference proteome</keyword>
<evidence type="ECO:0000313" key="2">
    <source>
        <dbReference type="Proteomes" id="UP000614996"/>
    </source>
</evidence>
<gene>
    <name evidence="1" type="ORF">NUM_15150</name>
</gene>
<accession>A0A8J4A755</accession>
<dbReference type="RefSeq" id="WP_207123977.1">
    <property type="nucleotide sequence ID" value="NZ_BOPO01000020.1"/>
</dbReference>
<protein>
    <submittedName>
        <fullName evidence="1">Uncharacterized protein</fullName>
    </submittedName>
</protein>
<organism evidence="1 2">
    <name type="scientific">Actinocatenispora comari</name>
    <dbReference type="NCBI Taxonomy" id="2807577"/>
    <lineage>
        <taxon>Bacteria</taxon>
        <taxon>Bacillati</taxon>
        <taxon>Actinomycetota</taxon>
        <taxon>Actinomycetes</taxon>
        <taxon>Micromonosporales</taxon>
        <taxon>Micromonosporaceae</taxon>
        <taxon>Actinocatenispora</taxon>
    </lineage>
</organism>
<evidence type="ECO:0000313" key="1">
    <source>
        <dbReference type="EMBL" id="GIL26261.1"/>
    </source>
</evidence>